<dbReference type="KEGG" id="mmag:MMAD_10400"/>
<gene>
    <name evidence="2" type="ORF">MMAD_10400</name>
</gene>
<evidence type="ECO:0000256" key="1">
    <source>
        <dbReference type="SAM" id="MobiDB-lite"/>
    </source>
</evidence>
<sequence>MTDTRSATHRLRGLLLAILALVAIGATIDVNGSVRHQLALSFIPQPSDYTELYFATGRPVEVDADGDVATVNVEFTVANHEGVTTVYPYTVALTDAAGVPVARVAGAMSIPNDDAITRQVAVAVPISASWTAVDVHLQDRTERLHLLQSQWTTLLNHSGSLSRGAVEGTHEDTTGAGDSTGRS</sequence>
<dbReference type="EMBL" id="AP022610">
    <property type="protein sequence ID" value="BBZ26745.1"/>
    <property type="molecule type" value="Genomic_DNA"/>
</dbReference>
<dbReference type="Proteomes" id="UP000466517">
    <property type="component" value="Chromosome"/>
</dbReference>
<keyword evidence="3" id="KW-1185">Reference proteome</keyword>
<evidence type="ECO:0000313" key="2">
    <source>
        <dbReference type="EMBL" id="BBZ26745.1"/>
    </source>
</evidence>
<proteinExistence type="predicted"/>
<evidence type="ECO:0008006" key="4">
    <source>
        <dbReference type="Google" id="ProtNLM"/>
    </source>
</evidence>
<evidence type="ECO:0000313" key="3">
    <source>
        <dbReference type="Proteomes" id="UP000466517"/>
    </source>
</evidence>
<accession>A0A7I7XBP9</accession>
<organism evidence="2 3">
    <name type="scientific">Mycolicibacterium madagascariense</name>
    <dbReference type="NCBI Taxonomy" id="212765"/>
    <lineage>
        <taxon>Bacteria</taxon>
        <taxon>Bacillati</taxon>
        <taxon>Actinomycetota</taxon>
        <taxon>Actinomycetes</taxon>
        <taxon>Mycobacteriales</taxon>
        <taxon>Mycobacteriaceae</taxon>
        <taxon>Mycolicibacterium</taxon>
    </lineage>
</organism>
<protein>
    <recommendedName>
        <fullName evidence="4">DUF1616 domain-containing protein</fullName>
    </recommendedName>
</protein>
<dbReference type="RefSeq" id="WP_163733445.1">
    <property type="nucleotide sequence ID" value="NZ_AP022610.1"/>
</dbReference>
<reference evidence="2 3" key="1">
    <citation type="journal article" date="2019" name="Emerg. Microbes Infect.">
        <title>Comprehensive subspecies identification of 175 nontuberculous mycobacteria species based on 7547 genomic profiles.</title>
        <authorList>
            <person name="Matsumoto Y."/>
            <person name="Kinjo T."/>
            <person name="Motooka D."/>
            <person name="Nabeya D."/>
            <person name="Jung N."/>
            <person name="Uechi K."/>
            <person name="Horii T."/>
            <person name="Iida T."/>
            <person name="Fujita J."/>
            <person name="Nakamura S."/>
        </authorList>
    </citation>
    <scope>NUCLEOTIDE SEQUENCE [LARGE SCALE GENOMIC DNA]</scope>
    <source>
        <strain evidence="2 3">JCM 13574</strain>
    </source>
</reference>
<name>A0A7I7XBP9_9MYCO</name>
<feature type="region of interest" description="Disordered" evidence="1">
    <location>
        <begin position="160"/>
        <end position="183"/>
    </location>
</feature>
<dbReference type="AlphaFoldDB" id="A0A7I7XBP9"/>